<comment type="caution">
    <text evidence="2">The sequence shown here is derived from an EMBL/GenBank/DDBJ whole genome shotgun (WGS) entry which is preliminary data.</text>
</comment>
<gene>
    <name evidence="2" type="ORF">NPIL_384821</name>
</gene>
<keyword evidence="3" id="KW-1185">Reference proteome</keyword>
<proteinExistence type="predicted"/>
<protein>
    <submittedName>
        <fullName evidence="2">Uncharacterized protein</fullName>
    </submittedName>
</protein>
<evidence type="ECO:0000313" key="3">
    <source>
        <dbReference type="Proteomes" id="UP000887013"/>
    </source>
</evidence>
<organism evidence="2 3">
    <name type="scientific">Nephila pilipes</name>
    <name type="common">Giant wood spider</name>
    <name type="synonym">Nephila maculata</name>
    <dbReference type="NCBI Taxonomy" id="299642"/>
    <lineage>
        <taxon>Eukaryota</taxon>
        <taxon>Metazoa</taxon>
        <taxon>Ecdysozoa</taxon>
        <taxon>Arthropoda</taxon>
        <taxon>Chelicerata</taxon>
        <taxon>Arachnida</taxon>
        <taxon>Araneae</taxon>
        <taxon>Araneomorphae</taxon>
        <taxon>Entelegynae</taxon>
        <taxon>Araneoidea</taxon>
        <taxon>Nephilidae</taxon>
        <taxon>Nephila</taxon>
    </lineage>
</organism>
<dbReference type="AlphaFoldDB" id="A0A8X6T380"/>
<dbReference type="EMBL" id="BMAW01095554">
    <property type="protein sequence ID" value="GFS70686.1"/>
    <property type="molecule type" value="Genomic_DNA"/>
</dbReference>
<sequence>MLKSVCIAVLVVALVTCKEEEECGFLKAKCKEGQYCYRPNVGLKMDLGFCIEYSKKGGICHDGHLCEPELECKVIFLRNTH</sequence>
<keyword evidence="1" id="KW-0732">Signal</keyword>
<feature type="signal peptide" evidence="1">
    <location>
        <begin position="1"/>
        <end position="17"/>
    </location>
</feature>
<accession>A0A8X6T380</accession>
<evidence type="ECO:0000256" key="1">
    <source>
        <dbReference type="SAM" id="SignalP"/>
    </source>
</evidence>
<reference evidence="2" key="1">
    <citation type="submission" date="2020-08" db="EMBL/GenBank/DDBJ databases">
        <title>Multicomponent nature underlies the extraordinary mechanical properties of spider dragline silk.</title>
        <authorList>
            <person name="Kono N."/>
            <person name="Nakamura H."/>
            <person name="Mori M."/>
            <person name="Yoshida Y."/>
            <person name="Ohtoshi R."/>
            <person name="Malay A.D."/>
            <person name="Moran D.A.P."/>
            <person name="Tomita M."/>
            <person name="Numata K."/>
            <person name="Arakawa K."/>
        </authorList>
    </citation>
    <scope>NUCLEOTIDE SEQUENCE</scope>
</reference>
<feature type="chain" id="PRO_5036487458" evidence="1">
    <location>
        <begin position="18"/>
        <end position="81"/>
    </location>
</feature>
<dbReference type="OrthoDB" id="6435873at2759"/>
<evidence type="ECO:0000313" key="2">
    <source>
        <dbReference type="EMBL" id="GFS70686.1"/>
    </source>
</evidence>
<name>A0A8X6T380_NEPPI</name>
<dbReference type="Proteomes" id="UP000887013">
    <property type="component" value="Unassembled WGS sequence"/>
</dbReference>